<sequence>MEKSTLKVLLARVAVVSLCACAATVAQAGGNGNGGNGSGGAHGAATAGMTYHGEPVNSPWSTVPGGGMKSDMGMTDTGMSSMPANDTTKTAKAAQ</sequence>
<feature type="compositionally biased region" description="Gly residues" evidence="1">
    <location>
        <begin position="29"/>
        <end position="42"/>
    </location>
</feature>
<reference evidence="3 4" key="1">
    <citation type="submission" date="2018-06" db="EMBL/GenBank/DDBJ databases">
        <title>Genomic Encyclopedia of Type Strains, Phase III (KMG-III): the genomes of soil and plant-associated and newly described type strains.</title>
        <authorList>
            <person name="Whitman W."/>
        </authorList>
    </citation>
    <scope>NUCLEOTIDE SEQUENCE [LARGE SCALE GENOMIC DNA]</scope>
    <source>
        <strain evidence="3 4">LMG 23644</strain>
    </source>
</reference>
<organism evidence="3 4">
    <name type="scientific">Paraburkholderia bryophila</name>
    <dbReference type="NCBI Taxonomy" id="420952"/>
    <lineage>
        <taxon>Bacteria</taxon>
        <taxon>Pseudomonadati</taxon>
        <taxon>Pseudomonadota</taxon>
        <taxon>Betaproteobacteria</taxon>
        <taxon>Burkholderiales</taxon>
        <taxon>Burkholderiaceae</taxon>
        <taxon>Paraburkholderia</taxon>
    </lineage>
</organism>
<feature type="signal peptide" evidence="2">
    <location>
        <begin position="1"/>
        <end position="28"/>
    </location>
</feature>
<feature type="region of interest" description="Disordered" evidence="1">
    <location>
        <begin position="29"/>
        <end position="95"/>
    </location>
</feature>
<dbReference type="Proteomes" id="UP000248918">
    <property type="component" value="Unassembled WGS sequence"/>
</dbReference>
<protein>
    <recommendedName>
        <fullName evidence="5">Lipoprotein</fullName>
    </recommendedName>
</protein>
<name>A0A329C228_9BURK</name>
<dbReference type="AlphaFoldDB" id="A0A329C228"/>
<accession>A0A329C228</accession>
<evidence type="ECO:0000313" key="4">
    <source>
        <dbReference type="Proteomes" id="UP000248918"/>
    </source>
</evidence>
<feature type="chain" id="PRO_5016357738" description="Lipoprotein" evidence="2">
    <location>
        <begin position="29"/>
        <end position="95"/>
    </location>
</feature>
<evidence type="ECO:0000256" key="1">
    <source>
        <dbReference type="SAM" id="MobiDB-lite"/>
    </source>
</evidence>
<proteinExistence type="predicted"/>
<dbReference type="RefSeq" id="WP_244147048.1">
    <property type="nucleotide sequence ID" value="NZ_CADFFP010000014.1"/>
</dbReference>
<keyword evidence="2" id="KW-0732">Signal</keyword>
<gene>
    <name evidence="3" type="ORF">BX591_111153</name>
</gene>
<evidence type="ECO:0000256" key="2">
    <source>
        <dbReference type="SAM" id="SignalP"/>
    </source>
</evidence>
<feature type="compositionally biased region" description="Polar residues" evidence="1">
    <location>
        <begin position="77"/>
        <end position="95"/>
    </location>
</feature>
<evidence type="ECO:0000313" key="3">
    <source>
        <dbReference type="EMBL" id="RAS28873.1"/>
    </source>
</evidence>
<evidence type="ECO:0008006" key="5">
    <source>
        <dbReference type="Google" id="ProtNLM"/>
    </source>
</evidence>
<dbReference type="EMBL" id="QLTK01000011">
    <property type="protein sequence ID" value="RAS28873.1"/>
    <property type="molecule type" value="Genomic_DNA"/>
</dbReference>
<comment type="caution">
    <text evidence="3">The sequence shown here is derived from an EMBL/GenBank/DDBJ whole genome shotgun (WGS) entry which is preliminary data.</text>
</comment>